<dbReference type="EMBL" id="BARS01028092">
    <property type="protein sequence ID" value="GAG04424.1"/>
    <property type="molecule type" value="Genomic_DNA"/>
</dbReference>
<gene>
    <name evidence="2" type="ORF">S01H1_44064</name>
</gene>
<dbReference type="AlphaFoldDB" id="X0UF96"/>
<name>X0UF96_9ZZZZ</name>
<dbReference type="Pfam" id="PF20921">
    <property type="entry name" value="DUF1846_C"/>
    <property type="match status" value="1"/>
</dbReference>
<proteinExistence type="predicted"/>
<protein>
    <recommendedName>
        <fullName evidence="1">DUF1846 domain-containing protein</fullName>
    </recommendedName>
</protein>
<feature type="non-terminal residue" evidence="2">
    <location>
        <position position="1"/>
    </location>
</feature>
<dbReference type="Gene3D" id="3.40.140.40">
    <property type="entry name" value="Domain of unknown function (DUF1846), C-terminal subdomain"/>
    <property type="match status" value="1"/>
</dbReference>
<dbReference type="InterPro" id="IPR048441">
    <property type="entry name" value="DUF1846_C"/>
</dbReference>
<feature type="domain" description="DUF1846" evidence="1">
    <location>
        <begin position="13"/>
        <end position="146"/>
    </location>
</feature>
<reference evidence="2" key="1">
    <citation type="journal article" date="2014" name="Front. Microbiol.">
        <title>High frequency of phylogenetically diverse reductive dehalogenase-homologous genes in deep subseafloor sedimentary metagenomes.</title>
        <authorList>
            <person name="Kawai M."/>
            <person name="Futagami T."/>
            <person name="Toyoda A."/>
            <person name="Takaki Y."/>
            <person name="Nishi S."/>
            <person name="Hori S."/>
            <person name="Arai W."/>
            <person name="Tsubouchi T."/>
            <person name="Morono Y."/>
            <person name="Uchiyama I."/>
            <person name="Ito T."/>
            <person name="Fujiyama A."/>
            <person name="Inagaki F."/>
            <person name="Takami H."/>
        </authorList>
    </citation>
    <scope>NUCLEOTIDE SEQUENCE</scope>
    <source>
        <strain evidence="2">Expedition CK06-06</strain>
    </source>
</reference>
<evidence type="ECO:0000313" key="2">
    <source>
        <dbReference type="EMBL" id="GAG04424.1"/>
    </source>
</evidence>
<comment type="caution">
    <text evidence="2">The sequence shown here is derived from an EMBL/GenBank/DDBJ whole genome shotgun (WGS) entry which is preliminary data.</text>
</comment>
<sequence>QRADKGNRGVFCGGAVQLRDGTVVTGINSPTMHSTSSVVLNTIKHLAGIPRHLHLLSPNIIESMANLKEKVLNYNTLSLDLEETLIALSIASTTNPTAQLAMERLIDLRGCEVHLTHIAPPGDEIGLRKLGVNLTTDPYFATSNLFVG</sequence>
<accession>X0UF96</accession>
<evidence type="ECO:0000259" key="1">
    <source>
        <dbReference type="Pfam" id="PF20921"/>
    </source>
</evidence>
<organism evidence="2">
    <name type="scientific">marine sediment metagenome</name>
    <dbReference type="NCBI Taxonomy" id="412755"/>
    <lineage>
        <taxon>unclassified sequences</taxon>
        <taxon>metagenomes</taxon>
        <taxon>ecological metagenomes</taxon>
    </lineage>
</organism>